<dbReference type="RefSeq" id="WP_165366648.1">
    <property type="nucleotide sequence ID" value="NZ_CALICV010000142.1"/>
</dbReference>
<name>A0A2U1BCC3_9FIRM</name>
<dbReference type="CDD" id="cd00761">
    <property type="entry name" value="Glyco_tranf_GTA_type"/>
    <property type="match status" value="1"/>
</dbReference>
<sequence>MIYITVFTPTYNRGYILERVYRCLQEQTFSAFEWLIIDDGSCDNTRELVEEWMMRGNTFPIHYVYQENQGKQKAINHALDLARGKLFFVVDSDDMLTKNALEKIDQWEQTLPVNKKFCGFAGSDGDMSGEPTNPIFKEEYVDATFLNRYPESGQFIGYDRPWVFYTDVHRKYKYPEFKEETFVPEAVAWNRMARDGYQVRCFNDVIYLWEHQNDGLTKNIQNICAQNPWGYGVWQKEKAQYLEYSLKKRWKMYYSFYCDLKEKHSCREIALYISVPTIVIKMCAAVFCIKKMIR</sequence>
<protein>
    <submittedName>
        <fullName evidence="3">Glycosyltransferase involved in cell wall biosynthesis</fullName>
    </submittedName>
</protein>
<feature type="domain" description="Glycosyltransferase 2-like" evidence="2">
    <location>
        <begin position="5"/>
        <end position="104"/>
    </location>
</feature>
<accession>A0A2U1BCC3</accession>
<dbReference type="SUPFAM" id="SSF53448">
    <property type="entry name" value="Nucleotide-diphospho-sugar transferases"/>
    <property type="match status" value="1"/>
</dbReference>
<gene>
    <name evidence="3" type="ORF">C7373_11715</name>
</gene>
<keyword evidence="1" id="KW-1133">Transmembrane helix</keyword>
<dbReference type="GeneID" id="93230370"/>
<dbReference type="AlphaFoldDB" id="A0A2U1BCC3"/>
<keyword evidence="1" id="KW-0472">Membrane</keyword>
<keyword evidence="1" id="KW-0812">Transmembrane</keyword>
<dbReference type="GO" id="GO:0016740">
    <property type="term" value="F:transferase activity"/>
    <property type="evidence" value="ECO:0007669"/>
    <property type="project" value="UniProtKB-KW"/>
</dbReference>
<evidence type="ECO:0000256" key="1">
    <source>
        <dbReference type="SAM" id="Phobius"/>
    </source>
</evidence>
<comment type="caution">
    <text evidence="3">The sequence shown here is derived from an EMBL/GenBank/DDBJ whole genome shotgun (WGS) entry which is preliminary data.</text>
</comment>
<reference evidence="3 4" key="1">
    <citation type="submission" date="2018-04" db="EMBL/GenBank/DDBJ databases">
        <title>Genomic Encyclopedia of Type Strains, Phase IV (KMG-IV): sequencing the most valuable type-strain genomes for metagenomic binning, comparative biology and taxonomic classification.</title>
        <authorList>
            <person name="Goeker M."/>
        </authorList>
    </citation>
    <scope>NUCLEOTIDE SEQUENCE [LARGE SCALE GENOMIC DNA]</scope>
    <source>
        <strain evidence="3 4">DSM 26588</strain>
    </source>
</reference>
<dbReference type="PANTHER" id="PTHR22916">
    <property type="entry name" value="GLYCOSYLTRANSFERASE"/>
    <property type="match status" value="1"/>
</dbReference>
<keyword evidence="3" id="KW-0808">Transferase</keyword>
<dbReference type="EMBL" id="QEKK01000017">
    <property type="protein sequence ID" value="PVY46308.1"/>
    <property type="molecule type" value="Genomic_DNA"/>
</dbReference>
<dbReference type="InterPro" id="IPR001173">
    <property type="entry name" value="Glyco_trans_2-like"/>
</dbReference>
<dbReference type="InterPro" id="IPR029044">
    <property type="entry name" value="Nucleotide-diphossugar_trans"/>
</dbReference>
<feature type="transmembrane region" description="Helical" evidence="1">
    <location>
        <begin position="269"/>
        <end position="289"/>
    </location>
</feature>
<evidence type="ECO:0000259" key="2">
    <source>
        <dbReference type="Pfam" id="PF00535"/>
    </source>
</evidence>
<evidence type="ECO:0000313" key="3">
    <source>
        <dbReference type="EMBL" id="PVY46308.1"/>
    </source>
</evidence>
<dbReference type="Pfam" id="PF00535">
    <property type="entry name" value="Glycos_transf_2"/>
    <property type="match status" value="1"/>
</dbReference>
<evidence type="ECO:0000313" key="4">
    <source>
        <dbReference type="Proteomes" id="UP000245778"/>
    </source>
</evidence>
<dbReference type="Gene3D" id="3.90.550.10">
    <property type="entry name" value="Spore Coat Polysaccharide Biosynthesis Protein SpsA, Chain A"/>
    <property type="match status" value="1"/>
</dbReference>
<organism evidence="3 4">
    <name type="scientific">Intestinimonas butyriciproducens</name>
    <dbReference type="NCBI Taxonomy" id="1297617"/>
    <lineage>
        <taxon>Bacteria</taxon>
        <taxon>Bacillati</taxon>
        <taxon>Bacillota</taxon>
        <taxon>Clostridia</taxon>
        <taxon>Eubacteriales</taxon>
        <taxon>Intestinimonas</taxon>
    </lineage>
</organism>
<dbReference type="Proteomes" id="UP000245778">
    <property type="component" value="Unassembled WGS sequence"/>
</dbReference>
<proteinExistence type="predicted"/>